<proteinExistence type="predicted"/>
<keyword evidence="1" id="KW-0472">Membrane</keyword>
<feature type="transmembrane region" description="Helical" evidence="1">
    <location>
        <begin position="150"/>
        <end position="169"/>
    </location>
</feature>
<feature type="transmembrane region" description="Helical" evidence="1">
    <location>
        <begin position="203"/>
        <end position="227"/>
    </location>
</feature>
<sequence>MVAYRGAVTFTESAASRAVRGPARRRASRDGVRLGLLTALVSAVAVWGCWEVFVNSAAGQRVDQAALTGALYGRSHLWPAARQLLDVISVAFIALVLLTVVLIAAIRRRWMLAIQVTLLLGGANLTTQLLKAHVFVRPDLGGAPSYSNTLPSGHTTAAASVSAALLLVVPPRARPWVAIAGASYTAATGVSTLIGQWHRPSDVLAALFVVLSWSGLASALVATGLDAPLEGTATGAVRQVRPGGRRDTLSLSLLASVAALAGLPAVVALRRTWMTTGRIESGTALVTAYAGGALGVVAATFATFALLLVVRRTAGRATAPGSPQRTSRVLPA</sequence>
<dbReference type="InterPro" id="IPR000326">
    <property type="entry name" value="PAP2/HPO"/>
</dbReference>
<protein>
    <submittedName>
        <fullName evidence="3">PAP2 superfamily protein</fullName>
    </submittedName>
</protein>
<evidence type="ECO:0000256" key="1">
    <source>
        <dbReference type="SAM" id="Phobius"/>
    </source>
</evidence>
<feature type="transmembrane region" description="Helical" evidence="1">
    <location>
        <begin position="176"/>
        <end position="197"/>
    </location>
</feature>
<keyword evidence="1" id="KW-0812">Transmembrane</keyword>
<feature type="transmembrane region" description="Helical" evidence="1">
    <location>
        <begin position="248"/>
        <end position="269"/>
    </location>
</feature>
<evidence type="ECO:0000259" key="2">
    <source>
        <dbReference type="Pfam" id="PF01569"/>
    </source>
</evidence>
<evidence type="ECO:0000313" key="3">
    <source>
        <dbReference type="EMBL" id="OIQ81066.1"/>
    </source>
</evidence>
<gene>
    <name evidence="3" type="ORF">GALL_371730</name>
</gene>
<dbReference type="InterPro" id="IPR036938">
    <property type="entry name" value="PAP2/HPO_sf"/>
</dbReference>
<dbReference type="Pfam" id="PF01569">
    <property type="entry name" value="PAP2"/>
    <property type="match status" value="1"/>
</dbReference>
<feature type="transmembrane region" description="Helical" evidence="1">
    <location>
        <begin position="84"/>
        <end position="105"/>
    </location>
</feature>
<feature type="domain" description="Phosphatidic acid phosphatase type 2/haloperoxidase" evidence="2">
    <location>
        <begin position="147"/>
        <end position="218"/>
    </location>
</feature>
<feature type="transmembrane region" description="Helical" evidence="1">
    <location>
        <begin position="34"/>
        <end position="53"/>
    </location>
</feature>
<comment type="caution">
    <text evidence="3">The sequence shown here is derived from an EMBL/GenBank/DDBJ whole genome shotgun (WGS) entry which is preliminary data.</text>
</comment>
<dbReference type="AlphaFoldDB" id="A0A1J5QCZ2"/>
<organism evidence="3">
    <name type="scientific">mine drainage metagenome</name>
    <dbReference type="NCBI Taxonomy" id="410659"/>
    <lineage>
        <taxon>unclassified sequences</taxon>
        <taxon>metagenomes</taxon>
        <taxon>ecological metagenomes</taxon>
    </lineage>
</organism>
<keyword evidence="1" id="KW-1133">Transmembrane helix</keyword>
<name>A0A1J5QCZ2_9ZZZZ</name>
<feature type="transmembrane region" description="Helical" evidence="1">
    <location>
        <begin position="112"/>
        <end position="130"/>
    </location>
</feature>
<reference evidence="3" key="1">
    <citation type="submission" date="2016-10" db="EMBL/GenBank/DDBJ databases">
        <title>Sequence of Gallionella enrichment culture.</title>
        <authorList>
            <person name="Poehlein A."/>
            <person name="Muehling M."/>
            <person name="Daniel R."/>
        </authorList>
    </citation>
    <scope>NUCLEOTIDE SEQUENCE</scope>
</reference>
<dbReference type="SUPFAM" id="SSF48317">
    <property type="entry name" value="Acid phosphatase/Vanadium-dependent haloperoxidase"/>
    <property type="match status" value="1"/>
</dbReference>
<dbReference type="Gene3D" id="1.20.144.10">
    <property type="entry name" value="Phosphatidic acid phosphatase type 2/haloperoxidase"/>
    <property type="match status" value="1"/>
</dbReference>
<dbReference type="EMBL" id="MLJW01000975">
    <property type="protein sequence ID" value="OIQ81066.1"/>
    <property type="molecule type" value="Genomic_DNA"/>
</dbReference>
<feature type="transmembrane region" description="Helical" evidence="1">
    <location>
        <begin position="289"/>
        <end position="310"/>
    </location>
</feature>
<accession>A0A1J5QCZ2</accession>